<feature type="chain" id="PRO_5035246167" evidence="2">
    <location>
        <begin position="24"/>
        <end position="356"/>
    </location>
</feature>
<dbReference type="CDD" id="cd19963">
    <property type="entry name" value="PBP1_BMP-like"/>
    <property type="match status" value="1"/>
</dbReference>
<dbReference type="InterPro" id="IPR052910">
    <property type="entry name" value="ABC-Purine-Binding"/>
</dbReference>
<organism evidence="4 5">
    <name type="scientific">Neiella marina</name>
    <dbReference type="NCBI Taxonomy" id="508461"/>
    <lineage>
        <taxon>Bacteria</taxon>
        <taxon>Pseudomonadati</taxon>
        <taxon>Pseudomonadota</taxon>
        <taxon>Gammaproteobacteria</taxon>
        <taxon>Alteromonadales</taxon>
        <taxon>Echinimonadaceae</taxon>
        <taxon>Neiella</taxon>
    </lineage>
</organism>
<evidence type="ECO:0000256" key="1">
    <source>
        <dbReference type="ARBA" id="ARBA00022729"/>
    </source>
</evidence>
<dbReference type="PANTHER" id="PTHR43208:SF1">
    <property type="entry name" value="ABC TRANSPORTER SUBSTRATE-BINDING PROTEIN"/>
    <property type="match status" value="1"/>
</dbReference>
<comment type="caution">
    <text evidence="4">The sequence shown here is derived from an EMBL/GenBank/DDBJ whole genome shotgun (WGS) entry which is preliminary data.</text>
</comment>
<gene>
    <name evidence="4" type="ORF">GCM10011369_13140</name>
</gene>
<accession>A0A8J2XLW1</accession>
<keyword evidence="5" id="KW-1185">Reference proteome</keyword>
<dbReference type="GO" id="GO:0005886">
    <property type="term" value="C:plasma membrane"/>
    <property type="evidence" value="ECO:0007669"/>
    <property type="project" value="InterPro"/>
</dbReference>
<evidence type="ECO:0000259" key="3">
    <source>
        <dbReference type="Pfam" id="PF02608"/>
    </source>
</evidence>
<evidence type="ECO:0000313" key="5">
    <source>
        <dbReference type="Proteomes" id="UP000619743"/>
    </source>
</evidence>
<dbReference type="AlphaFoldDB" id="A0A8J2XLW1"/>
<dbReference type="SUPFAM" id="SSF53822">
    <property type="entry name" value="Periplasmic binding protein-like I"/>
    <property type="match status" value="1"/>
</dbReference>
<dbReference type="RefSeq" id="WP_087505320.1">
    <property type="nucleotide sequence ID" value="NZ_BMDX01000005.1"/>
</dbReference>
<name>A0A8J2XLW1_9GAMM</name>
<dbReference type="PANTHER" id="PTHR43208">
    <property type="entry name" value="ABC TRANSPORTER SUBSTRATE-BINDING PROTEIN"/>
    <property type="match status" value="1"/>
</dbReference>
<dbReference type="EMBL" id="BMDX01000005">
    <property type="protein sequence ID" value="GGA72779.1"/>
    <property type="molecule type" value="Genomic_DNA"/>
</dbReference>
<dbReference type="Pfam" id="PF02608">
    <property type="entry name" value="Bmp"/>
    <property type="match status" value="1"/>
</dbReference>
<feature type="signal peptide" evidence="2">
    <location>
        <begin position="1"/>
        <end position="23"/>
    </location>
</feature>
<dbReference type="InterPro" id="IPR003760">
    <property type="entry name" value="PnrA-like"/>
</dbReference>
<evidence type="ECO:0000256" key="2">
    <source>
        <dbReference type="SAM" id="SignalP"/>
    </source>
</evidence>
<evidence type="ECO:0000313" key="4">
    <source>
        <dbReference type="EMBL" id="GGA72779.1"/>
    </source>
</evidence>
<dbReference type="OrthoDB" id="9769871at2"/>
<proteinExistence type="predicted"/>
<dbReference type="InterPro" id="IPR028082">
    <property type="entry name" value="Peripla_BP_I"/>
</dbReference>
<dbReference type="Gene3D" id="3.40.50.2300">
    <property type="match status" value="2"/>
</dbReference>
<protein>
    <submittedName>
        <fullName evidence="4">BMP family ABC transporter substrate-binding protein</fullName>
    </submittedName>
</protein>
<reference evidence="5" key="1">
    <citation type="journal article" date="2019" name="Int. J. Syst. Evol. Microbiol.">
        <title>The Global Catalogue of Microorganisms (GCM) 10K type strain sequencing project: providing services to taxonomists for standard genome sequencing and annotation.</title>
        <authorList>
            <consortium name="The Broad Institute Genomics Platform"/>
            <consortium name="The Broad Institute Genome Sequencing Center for Infectious Disease"/>
            <person name="Wu L."/>
            <person name="Ma J."/>
        </authorList>
    </citation>
    <scope>NUCLEOTIDE SEQUENCE [LARGE SCALE GENOMIC DNA]</scope>
    <source>
        <strain evidence="5">CGMCC 1.10130</strain>
    </source>
</reference>
<dbReference type="Proteomes" id="UP000619743">
    <property type="component" value="Unassembled WGS sequence"/>
</dbReference>
<feature type="domain" description="ABC transporter substrate-binding protein PnrA-like" evidence="3">
    <location>
        <begin position="27"/>
        <end position="283"/>
    </location>
</feature>
<keyword evidence="1 2" id="KW-0732">Signal</keyword>
<sequence>MLLTRLRQTLALLALVAVGNAVAEPLKVGFVYVSPVGDAGWTYMHEQGRQIVSEEFGDQIETSFVEGVAEGADSERVIRNLAKSGYDLIFTTSFGYMNPTIKAAKRFPRTTFEHATGYKMAKNVGNYMTRDHEARYLAGMVAGAMSKTDVLGFVGAFPIPEVIRGINAYMLGAQQTNPDIKMKVIWVNTWHDPAREREAAESLMLQGADVLAMHTDSPAVIQAAEANGKYATGFNSDMSAYGPKAHLTSAMQHWHNMYRAKIQAVLDGSWKPTSVWHGLAEGANDIAPIHKDVPEPIVALVEQHKAQIIAGDRSVFQGPIYNQSNTIMVSDGQQMTDAELLKFNWYVKGIEGKIPQ</sequence>